<dbReference type="InterPro" id="IPR016166">
    <property type="entry name" value="FAD-bd_PCMH"/>
</dbReference>
<evidence type="ECO:0000313" key="8">
    <source>
        <dbReference type="EMBL" id="CAB4762873.1"/>
    </source>
</evidence>
<protein>
    <submittedName>
        <fullName evidence="9">Unannotated protein</fullName>
    </submittedName>
</protein>
<dbReference type="EMBL" id="CAEZZL010000054">
    <property type="protein sequence ID" value="CAB4762873.1"/>
    <property type="molecule type" value="Genomic_DNA"/>
</dbReference>
<feature type="domain" description="FAD-binding PCMH-type" evidence="5">
    <location>
        <begin position="31"/>
        <end position="201"/>
    </location>
</feature>
<dbReference type="InterPro" id="IPR016167">
    <property type="entry name" value="FAD-bd_PCMH_sub1"/>
</dbReference>
<dbReference type="GO" id="GO:0071949">
    <property type="term" value="F:FAD binding"/>
    <property type="evidence" value="ECO:0007669"/>
    <property type="project" value="InterPro"/>
</dbReference>
<dbReference type="Pfam" id="PF01565">
    <property type="entry name" value="FAD_binding_4"/>
    <property type="match status" value="1"/>
</dbReference>
<accession>A0A6J7SUH4</accession>
<dbReference type="NCBIfam" id="TIGR01679">
    <property type="entry name" value="bact_FAD_ox"/>
    <property type="match status" value="1"/>
</dbReference>
<evidence type="ECO:0000256" key="4">
    <source>
        <dbReference type="ARBA" id="ARBA00023002"/>
    </source>
</evidence>
<dbReference type="Gene3D" id="3.30.70.2520">
    <property type="match status" value="1"/>
</dbReference>
<proteinExistence type="inferred from homology"/>
<keyword evidence="4" id="KW-0560">Oxidoreductase</keyword>
<dbReference type="UniPathway" id="UPA00132"/>
<gene>
    <name evidence="7" type="ORF">UFOPK2334_01196</name>
    <name evidence="8" type="ORF">UFOPK2870_00783</name>
    <name evidence="6" type="ORF">UFOPK4179_00890</name>
    <name evidence="9" type="ORF">UFOPK4293_00142</name>
</gene>
<dbReference type="InterPro" id="IPR007173">
    <property type="entry name" value="ALO_C"/>
</dbReference>
<dbReference type="PANTHER" id="PTHR43762">
    <property type="entry name" value="L-GULONOLACTONE OXIDASE"/>
    <property type="match status" value="1"/>
</dbReference>
<evidence type="ECO:0000259" key="5">
    <source>
        <dbReference type="PROSITE" id="PS51387"/>
    </source>
</evidence>
<evidence type="ECO:0000256" key="3">
    <source>
        <dbReference type="ARBA" id="ARBA00022644"/>
    </source>
</evidence>
<evidence type="ECO:0000313" key="9">
    <source>
        <dbReference type="EMBL" id="CAB5044593.1"/>
    </source>
</evidence>
<dbReference type="InterPro" id="IPR006093">
    <property type="entry name" value="Oxy_OxRdtase_FAD_BS"/>
</dbReference>
<dbReference type="GO" id="GO:0019853">
    <property type="term" value="P:L-ascorbic acid biosynthetic process"/>
    <property type="evidence" value="ECO:0007669"/>
    <property type="project" value="UniProtKB-UniPathway"/>
</dbReference>
<dbReference type="InterPro" id="IPR016171">
    <property type="entry name" value="Vanillyl_alc_oxidase_C-sub2"/>
</dbReference>
<dbReference type="EMBL" id="CAEZXA010000120">
    <property type="protein sequence ID" value="CAB4681384.1"/>
    <property type="molecule type" value="Genomic_DNA"/>
</dbReference>
<dbReference type="PROSITE" id="PS51387">
    <property type="entry name" value="FAD_PCMH"/>
    <property type="match status" value="1"/>
</dbReference>
<dbReference type="SUPFAM" id="SSF56176">
    <property type="entry name" value="FAD-binding/transporter-associated domain-like"/>
    <property type="match status" value="1"/>
</dbReference>
<keyword evidence="3" id="KW-0060">Ascorbate biosynthesis</keyword>
<dbReference type="InterPro" id="IPR036318">
    <property type="entry name" value="FAD-bd_PCMH-like_sf"/>
</dbReference>
<dbReference type="InterPro" id="IPR006094">
    <property type="entry name" value="Oxid_FAD_bind_N"/>
</dbReference>
<evidence type="ECO:0000256" key="2">
    <source>
        <dbReference type="ARBA" id="ARBA00005466"/>
    </source>
</evidence>
<comment type="similarity">
    <text evidence="2">Belongs to the oxygen-dependent FAD-linked oxidoreductase family.</text>
</comment>
<dbReference type="Gene3D" id="3.30.43.10">
    <property type="entry name" value="Uridine Diphospho-n-acetylenolpyruvylglucosamine Reductase, domain 2"/>
    <property type="match status" value="1"/>
</dbReference>
<reference evidence="9" key="1">
    <citation type="submission" date="2020-05" db="EMBL/GenBank/DDBJ databases">
        <authorList>
            <person name="Chiriac C."/>
            <person name="Salcher M."/>
            <person name="Ghai R."/>
            <person name="Kavagutti S V."/>
        </authorList>
    </citation>
    <scope>NUCLEOTIDE SEQUENCE</scope>
</reference>
<comment type="pathway">
    <text evidence="1">Cofactor biosynthesis; L-ascorbate biosynthesis.</text>
</comment>
<dbReference type="InterPro" id="IPR016169">
    <property type="entry name" value="FAD-bd_PCMH_sub2"/>
</dbReference>
<dbReference type="PIRSF" id="PIRSF000136">
    <property type="entry name" value="LGO_GLO"/>
    <property type="match status" value="1"/>
</dbReference>
<evidence type="ECO:0000256" key="1">
    <source>
        <dbReference type="ARBA" id="ARBA00005147"/>
    </source>
</evidence>
<dbReference type="Pfam" id="PF04030">
    <property type="entry name" value="ALO"/>
    <property type="match status" value="1"/>
</dbReference>
<evidence type="ECO:0000313" key="6">
    <source>
        <dbReference type="EMBL" id="CAB4368094.1"/>
    </source>
</evidence>
<dbReference type="PROSITE" id="PS00862">
    <property type="entry name" value="OX2_COVAL_FAD"/>
    <property type="match status" value="1"/>
</dbReference>
<dbReference type="AlphaFoldDB" id="A0A6J7SUH4"/>
<dbReference type="EMBL" id="CAETWZ010000082">
    <property type="protein sequence ID" value="CAB4368094.1"/>
    <property type="molecule type" value="Genomic_DNA"/>
</dbReference>
<dbReference type="EMBL" id="CAFBQH010000004">
    <property type="protein sequence ID" value="CAB5044593.1"/>
    <property type="molecule type" value="Genomic_DNA"/>
</dbReference>
<dbReference type="GO" id="GO:0003885">
    <property type="term" value="F:D-arabinono-1,4-lactone oxidase activity"/>
    <property type="evidence" value="ECO:0007669"/>
    <property type="project" value="InterPro"/>
</dbReference>
<evidence type="ECO:0000313" key="7">
    <source>
        <dbReference type="EMBL" id="CAB4681384.1"/>
    </source>
</evidence>
<dbReference type="Gene3D" id="3.30.465.10">
    <property type="match status" value="1"/>
</dbReference>
<dbReference type="GO" id="GO:0016020">
    <property type="term" value="C:membrane"/>
    <property type="evidence" value="ECO:0007669"/>
    <property type="project" value="InterPro"/>
</dbReference>
<dbReference type="Gene3D" id="1.10.45.10">
    <property type="entry name" value="Vanillyl-alcohol Oxidase, Chain A, domain 4"/>
    <property type="match status" value="1"/>
</dbReference>
<dbReference type="PANTHER" id="PTHR43762:SF1">
    <property type="entry name" value="D-ARABINONO-1,4-LACTONE OXIDASE"/>
    <property type="match status" value="1"/>
</dbReference>
<name>A0A6J7SUH4_9ZZZZ</name>
<sequence>MTASMMGIQRYQAHAWKGRDMARWKNWAGNQVANPISIQAPHSIEDLSRLVAEAASRGEKVKAVGSGHSFTSAAATDGRMLRLDKLTGISHVDRGNNRVTVRAGTRLSDLNSLLHAEGLAMANLGDIAYQTVAGAISTSTHGTGKALTGLAGQVTAMTLVAGDGRIVECSSTVNADVFDVGRVSVGALGVIAEYTLQVVPAFRLHAMEQPMRLDDVLENIHELAAEHDHFEFFWIPHTKWALTKRNNRTNDDLAPLPIVKGWVEKTFMENYAFGALCRLGRMRPSLIPRLATALPSSGSREYIDQSYKIFASPRIVRFYEMEHALPVEHVAPALRDIRSMIERKGYLLNFPVEVRFTKGDDVALSTAYGRDSAYIAVHVYKGMEYQPFFRDVEDILRGYNARPHWGKLHYREAQELSTLYPRWNDFIALRDKLDPQRTFANAYTDSVFGK</sequence>
<dbReference type="InterPro" id="IPR010031">
    <property type="entry name" value="FAD_lactone_oxidase-like"/>
</dbReference>
<organism evidence="9">
    <name type="scientific">freshwater metagenome</name>
    <dbReference type="NCBI Taxonomy" id="449393"/>
    <lineage>
        <taxon>unclassified sequences</taxon>
        <taxon>metagenomes</taxon>
        <taxon>ecological metagenomes</taxon>
    </lineage>
</organism>